<comment type="caution">
    <text evidence="2">The sequence shown here is derived from an EMBL/GenBank/DDBJ whole genome shotgun (WGS) entry which is preliminary data.</text>
</comment>
<feature type="domain" description="Fungal lipase-type" evidence="1">
    <location>
        <begin position="3"/>
        <end position="50"/>
    </location>
</feature>
<keyword evidence="3" id="KW-1185">Reference proteome</keyword>
<dbReference type="EMBL" id="JBGFUD010001338">
    <property type="protein sequence ID" value="MFH4976137.1"/>
    <property type="molecule type" value="Genomic_DNA"/>
</dbReference>
<dbReference type="Gene3D" id="3.40.50.1820">
    <property type="entry name" value="alpha/beta hydrolase"/>
    <property type="match status" value="1"/>
</dbReference>
<dbReference type="PANTHER" id="PTHR45908">
    <property type="entry name" value="PROTEIN CBG11750-RELATED"/>
    <property type="match status" value="1"/>
</dbReference>
<dbReference type="InterPro" id="IPR029058">
    <property type="entry name" value="AB_hydrolase_fold"/>
</dbReference>
<sequence>MRSSDQLKVVTFGQPRVGDYDLARSHDKLVPNSFRVVHGMDIVPHLPPCDKNGSFAVNGKEARSVNVDNAAFHHATEVWYPDGMEPGDKYIICRGYPIGEDMNCSDKIPFNWSKNLEYIRDHLYYFSHKAC</sequence>
<organism evidence="2 3">
    <name type="scientific">Gnathostoma spinigerum</name>
    <dbReference type="NCBI Taxonomy" id="75299"/>
    <lineage>
        <taxon>Eukaryota</taxon>
        <taxon>Metazoa</taxon>
        <taxon>Ecdysozoa</taxon>
        <taxon>Nematoda</taxon>
        <taxon>Chromadorea</taxon>
        <taxon>Rhabditida</taxon>
        <taxon>Spirurina</taxon>
        <taxon>Gnathostomatomorpha</taxon>
        <taxon>Gnathostomatoidea</taxon>
        <taxon>Gnathostomatidae</taxon>
        <taxon>Gnathostoma</taxon>
    </lineage>
</organism>
<evidence type="ECO:0000259" key="1">
    <source>
        <dbReference type="Pfam" id="PF01764"/>
    </source>
</evidence>
<protein>
    <recommendedName>
        <fullName evidence="1">Fungal lipase-type domain-containing protein</fullName>
    </recommendedName>
</protein>
<dbReference type="InterPro" id="IPR002921">
    <property type="entry name" value="Fungal_lipase-type"/>
</dbReference>
<dbReference type="Proteomes" id="UP001608902">
    <property type="component" value="Unassembled WGS sequence"/>
</dbReference>
<dbReference type="AlphaFoldDB" id="A0ABD6EA17"/>
<name>A0ABD6EA17_9BILA</name>
<gene>
    <name evidence="2" type="ORF">AB6A40_002846</name>
</gene>
<reference evidence="2 3" key="1">
    <citation type="submission" date="2024-08" db="EMBL/GenBank/DDBJ databases">
        <title>Gnathostoma spinigerum genome.</title>
        <authorList>
            <person name="Gonzalez-Bertolin B."/>
            <person name="Monzon S."/>
            <person name="Zaballos A."/>
            <person name="Jimenez P."/>
            <person name="Dekumyoy P."/>
            <person name="Varona S."/>
            <person name="Cuesta I."/>
            <person name="Sumanam S."/>
            <person name="Adisakwattana P."/>
            <person name="Gasser R.B."/>
            <person name="Hernandez-Gonzalez A."/>
            <person name="Young N.D."/>
            <person name="Perteguer M.J."/>
        </authorList>
    </citation>
    <scope>NUCLEOTIDE SEQUENCE [LARGE SCALE GENOMIC DNA]</scope>
    <source>
        <strain evidence="2">AL3</strain>
        <tissue evidence="2">Liver</tissue>
    </source>
</reference>
<dbReference type="Pfam" id="PF01764">
    <property type="entry name" value="Lipase_3"/>
    <property type="match status" value="1"/>
</dbReference>
<evidence type="ECO:0000313" key="2">
    <source>
        <dbReference type="EMBL" id="MFH4976137.1"/>
    </source>
</evidence>
<dbReference type="PANTHER" id="PTHR45908:SF5">
    <property type="entry name" value="FUNGAL LIPASE-LIKE DOMAIN-CONTAINING PROTEIN"/>
    <property type="match status" value="1"/>
</dbReference>
<accession>A0ABD6EA17</accession>
<proteinExistence type="predicted"/>
<evidence type="ECO:0000313" key="3">
    <source>
        <dbReference type="Proteomes" id="UP001608902"/>
    </source>
</evidence>
<dbReference type="SUPFAM" id="SSF53474">
    <property type="entry name" value="alpha/beta-Hydrolases"/>
    <property type="match status" value="1"/>
</dbReference>